<evidence type="ECO:0000256" key="1">
    <source>
        <dbReference type="SAM" id="MobiDB-lite"/>
    </source>
</evidence>
<name>A0A7R9APH8_TIMSH</name>
<gene>
    <name evidence="2" type="ORF">TSIB3V08_LOCUS1610</name>
</gene>
<protein>
    <submittedName>
        <fullName evidence="2">Uncharacterized protein</fullName>
    </submittedName>
</protein>
<dbReference type="AlphaFoldDB" id="A0A7R9APH8"/>
<reference evidence="2" key="1">
    <citation type="submission" date="2020-11" db="EMBL/GenBank/DDBJ databases">
        <authorList>
            <person name="Tran Van P."/>
        </authorList>
    </citation>
    <scope>NUCLEOTIDE SEQUENCE</scope>
</reference>
<sequence>MSRNFTSLNATSFIDDLIYQWSTSVFYDHNVDLIPLNDSSQIFSLADKAEVQLILNEGFVAYLSDVARIGAVKYNISSDGRIIVSSDIRFRKIEVRYNYYVSEINNSTALEGRFDAAVWFTTFYITLVAEETESGYDTHAQSFKMSNTGSFVYSTSGDGLSDTLKGKINSIVSSDFKTSQEVVIVRELIPFMDEVLNSTCVKYNDVFKNATTIGGLFTILVIHDTRPLHYRSRNPYSGVNCTLSTSYTLNVTSRYVGNTVDLQQSGEATVAINQTSEHPMTIVINFLYPSLTINNSFAMTDQQTGAVTTGKIITQIIGFEFQYQLLISLRNDGVYESDYVILKTLNQGYTMAGIKHVLGILEPDVPPCRREVGLHLLIADDNATPHCAHVSYRALDAMTESLCNFLTLDTTIESEGTITTQVQQQILTIINNDYQSNTQQYIEDNIFEFAEFVYADIDVTNYFRYYLDDITIIDIKNYANDFLKDRQSLLLEQNIEFMSLDDIHTNIDTDSYSSPMASLVLTDSSQLTSDSQHLEEVNPHLRGGRVENHLGKTTPSSPDRDLNLDLPVLGGRAQHDKRVSQLRHRGGSHFPRTIHYNPYLLGSIPTIEDTEVVSGDGVPQEVREKIETVIKETYLYKDWDAIDTYIIHIQTKRATEFHRVVIEIEIHRSLFEAEYSTGAKSGMRSETRVVHATKGGGLRVGVVIDHEKHNQQGCESMKCETICEAGPILLTVSNNFTIDVQSYAQEMYTSLIQRAVAAVGNGRVSLNNTQIDLEGIYLLNLINRFVEDITAFQVYGEATQFVNATSQNPVINIHFQYPELTMCSNFTLTTQDGENISNGQIVTIVMNYTFQYELYTTIRKDGVLDSYFDQISVQNTGSLTQNIVVEEGEVDEDINESILAAVSNDYNTNIAVDIENGITHFAELAYQDVDLTDFFRKGEKSKEGMVGEHHKQGGRGSSGRASKRLEAPRRRKRNSSFHFLCWPTTWSSFAVGRLRRGFSQFVVFCESGVSGNYSRAPLQGALKYVNVRFVISDKWAILSGVEARHMLD</sequence>
<dbReference type="InterPro" id="IPR038602">
    <property type="entry name" value="Mite_allergen_7_sf"/>
</dbReference>
<proteinExistence type="predicted"/>
<evidence type="ECO:0000313" key="2">
    <source>
        <dbReference type="EMBL" id="CAD7257339.1"/>
    </source>
</evidence>
<feature type="compositionally biased region" description="Basic and acidic residues" evidence="1">
    <location>
        <begin position="942"/>
        <end position="951"/>
    </location>
</feature>
<feature type="region of interest" description="Disordered" evidence="1">
    <location>
        <begin position="942"/>
        <end position="970"/>
    </location>
</feature>
<dbReference type="EMBL" id="OC000455">
    <property type="protein sequence ID" value="CAD7257339.1"/>
    <property type="molecule type" value="Genomic_DNA"/>
</dbReference>
<organism evidence="2">
    <name type="scientific">Timema shepardi</name>
    <name type="common">Walking stick</name>
    <dbReference type="NCBI Taxonomy" id="629360"/>
    <lineage>
        <taxon>Eukaryota</taxon>
        <taxon>Metazoa</taxon>
        <taxon>Ecdysozoa</taxon>
        <taxon>Arthropoda</taxon>
        <taxon>Hexapoda</taxon>
        <taxon>Insecta</taxon>
        <taxon>Pterygota</taxon>
        <taxon>Neoptera</taxon>
        <taxon>Polyneoptera</taxon>
        <taxon>Phasmatodea</taxon>
        <taxon>Timematodea</taxon>
        <taxon>Timematoidea</taxon>
        <taxon>Timematidae</taxon>
        <taxon>Timema</taxon>
    </lineage>
</organism>
<accession>A0A7R9APH8</accession>
<dbReference type="Gene3D" id="3.15.10.50">
    <property type="match status" value="1"/>
</dbReference>